<comment type="catalytic activity">
    <reaction evidence="3">
        <text>[thioredoxin]-dithiol + NADP(+) = [thioredoxin]-disulfide + NADPH + H(+)</text>
        <dbReference type="Rhea" id="RHEA:20345"/>
        <dbReference type="Rhea" id="RHEA-COMP:10698"/>
        <dbReference type="Rhea" id="RHEA-COMP:10700"/>
        <dbReference type="ChEBI" id="CHEBI:15378"/>
        <dbReference type="ChEBI" id="CHEBI:29950"/>
        <dbReference type="ChEBI" id="CHEBI:50058"/>
        <dbReference type="ChEBI" id="CHEBI:57783"/>
        <dbReference type="ChEBI" id="CHEBI:58349"/>
        <dbReference type="EC" id="1.8.1.9"/>
    </reaction>
</comment>
<keyword evidence="6" id="KW-1185">Reference proteome</keyword>
<dbReference type="Pfam" id="PF07992">
    <property type="entry name" value="Pyr_redox_2"/>
    <property type="match status" value="1"/>
</dbReference>
<evidence type="ECO:0000256" key="1">
    <source>
        <dbReference type="ARBA" id="ARBA00022630"/>
    </source>
</evidence>
<accession>A0A7K3LYS6</accession>
<dbReference type="AlphaFoldDB" id="A0A7K3LYS6"/>
<name>A0A7K3LYS6_9ACTN</name>
<evidence type="ECO:0000256" key="2">
    <source>
        <dbReference type="ARBA" id="ARBA00023002"/>
    </source>
</evidence>
<comment type="caution">
    <text evidence="5">The sequence shown here is derived from an EMBL/GenBank/DDBJ whole genome shotgun (WGS) entry which is preliminary data.</text>
</comment>
<dbReference type="GO" id="GO:0004791">
    <property type="term" value="F:thioredoxin-disulfide reductase (NADPH) activity"/>
    <property type="evidence" value="ECO:0007669"/>
    <property type="project" value="UniProtKB-EC"/>
</dbReference>
<evidence type="ECO:0000313" key="5">
    <source>
        <dbReference type="EMBL" id="NDL56174.1"/>
    </source>
</evidence>
<proteinExistence type="predicted"/>
<dbReference type="InterPro" id="IPR036188">
    <property type="entry name" value="FAD/NAD-bd_sf"/>
</dbReference>
<reference evidence="5 6" key="1">
    <citation type="submission" date="2019-11" db="EMBL/GenBank/DDBJ databases">
        <authorList>
            <person name="Li X.-J."/>
            <person name="Feng X.-M."/>
        </authorList>
    </citation>
    <scope>NUCLEOTIDE SEQUENCE [LARGE SCALE GENOMIC DNA]</scope>
    <source>
        <strain evidence="5 6">XMNu-373</strain>
    </source>
</reference>
<dbReference type="InterPro" id="IPR023753">
    <property type="entry name" value="FAD/NAD-binding_dom"/>
</dbReference>
<keyword evidence="1" id="KW-0285">Flavoprotein</keyword>
<dbReference type="Proteomes" id="UP000460435">
    <property type="component" value="Unassembled WGS sequence"/>
</dbReference>
<evidence type="ECO:0000256" key="3">
    <source>
        <dbReference type="ARBA" id="ARBA00048132"/>
    </source>
</evidence>
<dbReference type="PRINTS" id="PR00469">
    <property type="entry name" value="PNDRDTASEII"/>
</dbReference>
<keyword evidence="2" id="KW-0560">Oxidoreductase</keyword>
<dbReference type="PRINTS" id="PR00368">
    <property type="entry name" value="FADPNR"/>
</dbReference>
<dbReference type="PANTHER" id="PTHR48105">
    <property type="entry name" value="THIOREDOXIN REDUCTASE 1-RELATED-RELATED"/>
    <property type="match status" value="1"/>
</dbReference>
<dbReference type="SUPFAM" id="SSF51905">
    <property type="entry name" value="FAD/NAD(P)-binding domain"/>
    <property type="match status" value="1"/>
</dbReference>
<dbReference type="Gene3D" id="3.50.50.60">
    <property type="entry name" value="FAD/NAD(P)-binding domain"/>
    <property type="match status" value="2"/>
</dbReference>
<protein>
    <recommendedName>
        <fullName evidence="4">FAD/NAD(P)-binding domain-containing protein</fullName>
    </recommendedName>
</protein>
<sequence length="261" mass="27808">MATGVAAMAAARAPSSADVSAMNEAMNKMIGQPGGPGNGEAARMGYDVVVATGLRDELPDIPGLRERWARDVLHCPYCHGYEVKDEPLGVLGTHPAAVHHALLLRQWSENVVFMPHTLDLSDDDRERITARGVQIVDGEISRLVTEDDQLCGVELAGGQVVPRSAVFVFPRMVPNDGLLTGVGCDRDDRGWVTIDATGRTSVPGVWAVGNVVDPRAQVITAAGNGSAAAIALNHDLLEEEVRQAVEQYRSADPLADAPAYR</sequence>
<evidence type="ECO:0000313" key="6">
    <source>
        <dbReference type="Proteomes" id="UP000460435"/>
    </source>
</evidence>
<feature type="domain" description="FAD/NAD(P)-binding" evidence="4">
    <location>
        <begin position="46"/>
        <end position="222"/>
    </location>
</feature>
<evidence type="ECO:0000259" key="4">
    <source>
        <dbReference type="Pfam" id="PF07992"/>
    </source>
</evidence>
<organism evidence="5 6">
    <name type="scientific">Phytoactinopolyspora mesophila</name>
    <dbReference type="NCBI Taxonomy" id="2650750"/>
    <lineage>
        <taxon>Bacteria</taxon>
        <taxon>Bacillati</taxon>
        <taxon>Actinomycetota</taxon>
        <taxon>Actinomycetes</taxon>
        <taxon>Jiangellales</taxon>
        <taxon>Jiangellaceae</taxon>
        <taxon>Phytoactinopolyspora</taxon>
    </lineage>
</organism>
<dbReference type="EMBL" id="WLZY01000001">
    <property type="protein sequence ID" value="NDL56174.1"/>
    <property type="molecule type" value="Genomic_DNA"/>
</dbReference>
<gene>
    <name evidence="5" type="ORF">F7O44_03695</name>
</gene>
<dbReference type="InterPro" id="IPR050097">
    <property type="entry name" value="Ferredoxin-NADP_redctase_2"/>
</dbReference>